<dbReference type="Pfam" id="PF03314">
    <property type="entry name" value="DUF273"/>
    <property type="match status" value="1"/>
</dbReference>
<feature type="transmembrane region" description="Helical" evidence="1">
    <location>
        <begin position="95"/>
        <end position="111"/>
    </location>
</feature>
<reference evidence="2" key="1">
    <citation type="submission" date="2012-09" db="EMBL/GenBank/DDBJ databases">
        <authorList>
            <person name="Martin A.A."/>
        </authorList>
    </citation>
    <scope>NUCLEOTIDE SEQUENCE</scope>
</reference>
<keyword evidence="1" id="KW-1133">Transmembrane helix</keyword>
<evidence type="ECO:0000256" key="1">
    <source>
        <dbReference type="SAM" id="Phobius"/>
    </source>
</evidence>
<keyword evidence="1" id="KW-0472">Membrane</keyword>
<dbReference type="WBParaSite" id="ACAC_0001182001-mRNA-1">
    <property type="protein sequence ID" value="ACAC_0001182001-mRNA-1"/>
    <property type="gene ID" value="ACAC_0001182001"/>
</dbReference>
<dbReference type="InterPro" id="IPR004988">
    <property type="entry name" value="DUF273"/>
</dbReference>
<organism evidence="2 3">
    <name type="scientific">Angiostrongylus cantonensis</name>
    <name type="common">Rat lungworm</name>
    <dbReference type="NCBI Taxonomy" id="6313"/>
    <lineage>
        <taxon>Eukaryota</taxon>
        <taxon>Metazoa</taxon>
        <taxon>Ecdysozoa</taxon>
        <taxon>Nematoda</taxon>
        <taxon>Chromadorea</taxon>
        <taxon>Rhabditida</taxon>
        <taxon>Rhabditina</taxon>
        <taxon>Rhabditomorpha</taxon>
        <taxon>Strongyloidea</taxon>
        <taxon>Metastrongylidae</taxon>
        <taxon>Angiostrongylus</taxon>
    </lineage>
</organism>
<reference evidence="3" key="2">
    <citation type="submission" date="2016-04" db="UniProtKB">
        <authorList>
            <consortium name="WormBaseParasite"/>
        </authorList>
    </citation>
    <scope>IDENTIFICATION</scope>
</reference>
<dbReference type="STRING" id="6313.A0A158PC29"/>
<sequence length="384" mass="44495">MTKASERLQRGAGNVTVAPLSLEFIKNDGHAAFCQGQSSARSSGSKDSRFAFFPSYTGALGKNVTGKELKFHANFALPEFRGTTIFSMHKQLRHFFLAIIIFILLLTYFVSQNIQIFFRRHCLVAQFLRDSSKVNYVLFMDSDIGVVNPKRRIEDFVDSKMEIIFYDRFFNWEVAAGSYLVKNSNWSQAFLRGKSFADYEYRLPKSFHGNDNGALHAYLAERILPKNNVELPVCLHIYNHTKNYADLFLYEACIRNTLGNNITFGKIKILRKGTAWVRDNWITNSKWNEERDFMIHNWKTQDLKNHSGIPVRPLGGEYSTWYNPIDGPLELSLCAPGNTTWRYDPNLVASREEIDDRLQDFARSVEIERQKTNLELKRYFNVKE</sequence>
<name>A0A158PC29_ANGCA</name>
<dbReference type="InterPro" id="IPR029044">
    <property type="entry name" value="Nucleotide-diphossugar_trans"/>
</dbReference>
<dbReference type="PANTHER" id="PTHR31562:SF9">
    <property type="entry name" value="GLYCOSYLTRANSFERASE FAMILY 8 PROTEIN"/>
    <property type="match status" value="1"/>
</dbReference>
<accession>A0A158PC29</accession>
<evidence type="ECO:0000313" key="3">
    <source>
        <dbReference type="WBParaSite" id="ACAC_0001182001-mRNA-1"/>
    </source>
</evidence>
<keyword evidence="1" id="KW-0812">Transmembrane</keyword>
<keyword evidence="2" id="KW-1185">Reference proteome</keyword>
<proteinExistence type="predicted"/>
<protein>
    <submittedName>
        <fullName evidence="3">Glycosyltransferase family 92 protein</fullName>
    </submittedName>
</protein>
<evidence type="ECO:0000313" key="2">
    <source>
        <dbReference type="Proteomes" id="UP000035642"/>
    </source>
</evidence>
<dbReference type="PANTHER" id="PTHR31562">
    <property type="entry name" value="PROTEIN CBG18972"/>
    <property type="match status" value="1"/>
</dbReference>
<dbReference type="Proteomes" id="UP000035642">
    <property type="component" value="Unassembled WGS sequence"/>
</dbReference>
<dbReference type="AlphaFoldDB" id="A0A158PC29"/>
<dbReference type="Gene3D" id="3.90.550.10">
    <property type="entry name" value="Spore Coat Polysaccharide Biosynthesis Protein SpsA, Chain A"/>
    <property type="match status" value="1"/>
</dbReference>